<dbReference type="AlphaFoldDB" id="A0A0G0NDT7"/>
<comment type="caution">
    <text evidence="4">The sequence shown here is derived from an EMBL/GenBank/DDBJ whole genome shotgun (WGS) entry which is preliminary data.</text>
</comment>
<sequence>MIYNWGVKLIVGLGNPEKNYFNHRHNVGFMVIDYLQKNLHSADFFLKKSDQFMNKSGLAVSKFAKYYIQNTKYLYVAHDDLDIPLGEFKIQFAKGPKLHNGIESVEKALSTKDFWRIRIGVDNRDSDNRIPGEKYVLEDFTQEEKKILNTVFEQISKNL</sequence>
<accession>A0A0G0NDT7</accession>
<dbReference type="SUPFAM" id="SSF53178">
    <property type="entry name" value="Peptidyl-tRNA hydrolase-like"/>
    <property type="match status" value="1"/>
</dbReference>
<protein>
    <submittedName>
        <fullName evidence="4">Peptidyl-tRNA hydrolase</fullName>
    </submittedName>
</protein>
<dbReference type="InterPro" id="IPR001328">
    <property type="entry name" value="Pept_tRNA_hydro"/>
</dbReference>
<dbReference type="CDD" id="cd00462">
    <property type="entry name" value="PTH"/>
    <property type="match status" value="1"/>
</dbReference>
<dbReference type="GO" id="GO:0000049">
    <property type="term" value="F:tRNA binding"/>
    <property type="evidence" value="ECO:0007669"/>
    <property type="project" value="UniProtKB-KW"/>
</dbReference>
<organism evidence="4 5">
    <name type="scientific">Candidatus Woesebacteria bacterium GW2011_GWB1_38_5b</name>
    <dbReference type="NCBI Taxonomy" id="1618569"/>
    <lineage>
        <taxon>Bacteria</taxon>
        <taxon>Candidatus Woeseibacteriota</taxon>
    </lineage>
</organism>
<dbReference type="EMBL" id="LBUZ01000014">
    <property type="protein sequence ID" value="KKQ75261.1"/>
    <property type="molecule type" value="Genomic_DNA"/>
</dbReference>
<evidence type="ECO:0000313" key="4">
    <source>
        <dbReference type="EMBL" id="KKQ75261.1"/>
    </source>
</evidence>
<evidence type="ECO:0000256" key="2">
    <source>
        <dbReference type="ARBA" id="ARBA00022801"/>
    </source>
</evidence>
<gene>
    <name evidence="4" type="ORF">US96_C0014G0019</name>
</gene>
<dbReference type="PANTHER" id="PTHR17224:SF1">
    <property type="entry name" value="PEPTIDYL-TRNA HYDROLASE"/>
    <property type="match status" value="1"/>
</dbReference>
<keyword evidence="3" id="KW-0694">RNA-binding</keyword>
<dbReference type="Gene3D" id="3.40.50.1470">
    <property type="entry name" value="Peptidyl-tRNA hydrolase"/>
    <property type="match status" value="1"/>
</dbReference>
<reference evidence="4 5" key="1">
    <citation type="journal article" date="2015" name="Nature">
        <title>rRNA introns, odd ribosomes, and small enigmatic genomes across a large radiation of phyla.</title>
        <authorList>
            <person name="Brown C.T."/>
            <person name="Hug L.A."/>
            <person name="Thomas B.C."/>
            <person name="Sharon I."/>
            <person name="Castelle C.J."/>
            <person name="Singh A."/>
            <person name="Wilkins M.J."/>
            <person name="Williams K.H."/>
            <person name="Banfield J.F."/>
        </authorList>
    </citation>
    <scope>NUCLEOTIDE SEQUENCE [LARGE SCALE GENOMIC DNA]</scope>
</reference>
<name>A0A0G0NDT7_9BACT</name>
<dbReference type="PANTHER" id="PTHR17224">
    <property type="entry name" value="PEPTIDYL-TRNA HYDROLASE"/>
    <property type="match status" value="1"/>
</dbReference>
<proteinExistence type="predicted"/>
<evidence type="ECO:0000256" key="1">
    <source>
        <dbReference type="ARBA" id="ARBA00022555"/>
    </source>
</evidence>
<dbReference type="Proteomes" id="UP000034181">
    <property type="component" value="Unassembled WGS sequence"/>
</dbReference>
<evidence type="ECO:0000313" key="5">
    <source>
        <dbReference type="Proteomes" id="UP000034181"/>
    </source>
</evidence>
<dbReference type="PATRIC" id="fig|1618569.3.peg.408"/>
<dbReference type="InterPro" id="IPR036416">
    <property type="entry name" value="Pept_tRNA_hydro_sf"/>
</dbReference>
<dbReference type="GO" id="GO:0004045">
    <property type="term" value="F:peptidyl-tRNA hydrolase activity"/>
    <property type="evidence" value="ECO:0007669"/>
    <property type="project" value="InterPro"/>
</dbReference>
<evidence type="ECO:0000256" key="3">
    <source>
        <dbReference type="ARBA" id="ARBA00022884"/>
    </source>
</evidence>
<dbReference type="Pfam" id="PF01195">
    <property type="entry name" value="Pept_tRNA_hydro"/>
    <property type="match status" value="1"/>
</dbReference>
<keyword evidence="2 4" id="KW-0378">Hydrolase</keyword>
<keyword evidence="1" id="KW-0820">tRNA-binding</keyword>
<dbReference type="NCBIfam" id="TIGR00447">
    <property type="entry name" value="pth"/>
    <property type="match status" value="1"/>
</dbReference>